<organism evidence="1 2">
    <name type="scientific">Bacillus licheniformis</name>
    <dbReference type="NCBI Taxonomy" id="1402"/>
    <lineage>
        <taxon>Bacteria</taxon>
        <taxon>Bacillati</taxon>
        <taxon>Bacillota</taxon>
        <taxon>Bacilli</taxon>
        <taxon>Bacillales</taxon>
        <taxon>Bacillaceae</taxon>
        <taxon>Bacillus</taxon>
    </lineage>
</organism>
<evidence type="ECO:0000313" key="2">
    <source>
        <dbReference type="Proteomes" id="UP000435910"/>
    </source>
</evidence>
<gene>
    <name evidence="1" type="ORF">CHCC16736_2081</name>
</gene>
<dbReference type="AlphaFoldDB" id="A0A8B5YHJ1"/>
<proteinExistence type="predicted"/>
<sequence>MSCLVFKELRCRSQSDHLNITFMRKAVNTFLKKFLLLFL</sequence>
<dbReference type="EMBL" id="NILC01000007">
    <property type="protein sequence ID" value="TWL32498.1"/>
    <property type="molecule type" value="Genomic_DNA"/>
</dbReference>
<accession>A0A8B5YHJ1</accession>
<reference evidence="1 2" key="1">
    <citation type="submission" date="2019-06" db="EMBL/GenBank/DDBJ databases">
        <title>Genome sequence analysis of &gt;100 Bacillus licheniformis strains suggests intrinsic resistance to this species.</title>
        <authorList>
            <person name="Wels M."/>
            <person name="Siezen R.J."/>
            <person name="Johansen E."/>
            <person name="Stuer-Lauridsen B."/>
            <person name="Bjerre K."/>
            <person name="Nielsen B.K.K."/>
        </authorList>
    </citation>
    <scope>NUCLEOTIDE SEQUENCE [LARGE SCALE GENOMIC DNA]</scope>
    <source>
        <strain evidence="1 2">BAC-16736</strain>
    </source>
</reference>
<comment type="caution">
    <text evidence="1">The sequence shown here is derived from an EMBL/GenBank/DDBJ whole genome shotgun (WGS) entry which is preliminary data.</text>
</comment>
<dbReference type="Proteomes" id="UP000435910">
    <property type="component" value="Unassembled WGS sequence"/>
</dbReference>
<name>A0A8B5YHJ1_BACLI</name>
<evidence type="ECO:0000313" key="1">
    <source>
        <dbReference type="EMBL" id="TWL32498.1"/>
    </source>
</evidence>
<protein>
    <submittedName>
        <fullName evidence="1">Uncharacterized protein</fullName>
    </submittedName>
</protein>